<name>A0A2U3B5Q9_9VIBR</name>
<dbReference type="OrthoDB" id="9802090at2"/>
<keyword evidence="3 7" id="KW-0489">Methyltransferase</keyword>
<comment type="similarity">
    <text evidence="7">Belongs to the class I-like SAM-binding methyltransferase superfamily. TrmB family.</text>
</comment>
<dbReference type="Pfam" id="PF02390">
    <property type="entry name" value="Methyltransf_4"/>
    <property type="match status" value="1"/>
</dbReference>
<evidence type="ECO:0000256" key="2">
    <source>
        <dbReference type="ARBA" id="ARBA00003015"/>
    </source>
</evidence>
<dbReference type="EC" id="2.1.1.33" evidence="7"/>
<comment type="pathway">
    <text evidence="7">tRNA modification; N(7)-methylguanine-tRNA biosynthesis.</text>
</comment>
<comment type="catalytic activity">
    <reaction evidence="1 7">
        <text>guanosine(46) in tRNA + S-adenosyl-L-methionine = N(7)-methylguanosine(46) in tRNA + S-adenosyl-L-homocysteine</text>
        <dbReference type="Rhea" id="RHEA:42708"/>
        <dbReference type="Rhea" id="RHEA-COMP:10188"/>
        <dbReference type="Rhea" id="RHEA-COMP:10189"/>
        <dbReference type="ChEBI" id="CHEBI:57856"/>
        <dbReference type="ChEBI" id="CHEBI:59789"/>
        <dbReference type="ChEBI" id="CHEBI:74269"/>
        <dbReference type="ChEBI" id="CHEBI:74480"/>
        <dbReference type="EC" id="2.1.1.33"/>
    </reaction>
</comment>
<dbReference type="SUPFAM" id="SSF53335">
    <property type="entry name" value="S-adenosyl-L-methionine-dependent methyltransferases"/>
    <property type="match status" value="1"/>
</dbReference>
<evidence type="ECO:0000256" key="1">
    <source>
        <dbReference type="ARBA" id="ARBA00000142"/>
    </source>
</evidence>
<dbReference type="NCBIfam" id="TIGR00091">
    <property type="entry name" value="tRNA (guanosine(46)-N7)-methyltransferase TrmB"/>
    <property type="match status" value="1"/>
</dbReference>
<organism evidence="8 9">
    <name type="scientific">Vibrio albus</name>
    <dbReference type="NCBI Taxonomy" id="2200953"/>
    <lineage>
        <taxon>Bacteria</taxon>
        <taxon>Pseudomonadati</taxon>
        <taxon>Pseudomonadota</taxon>
        <taxon>Gammaproteobacteria</taxon>
        <taxon>Vibrionales</taxon>
        <taxon>Vibrionaceae</taxon>
        <taxon>Vibrio</taxon>
    </lineage>
</organism>
<evidence type="ECO:0000313" key="8">
    <source>
        <dbReference type="EMBL" id="PWI32138.1"/>
    </source>
</evidence>
<dbReference type="EMBL" id="QFWT01000011">
    <property type="protein sequence ID" value="PWI32138.1"/>
    <property type="molecule type" value="Genomic_DNA"/>
</dbReference>
<evidence type="ECO:0000256" key="4">
    <source>
        <dbReference type="ARBA" id="ARBA00022679"/>
    </source>
</evidence>
<dbReference type="InterPro" id="IPR055361">
    <property type="entry name" value="tRNA_methyltr_TrmB_bact"/>
</dbReference>
<evidence type="ECO:0000256" key="3">
    <source>
        <dbReference type="ARBA" id="ARBA00022603"/>
    </source>
</evidence>
<feature type="binding site" evidence="7">
    <location>
        <position position="120"/>
    </location>
    <ligand>
        <name>S-adenosyl-L-methionine</name>
        <dbReference type="ChEBI" id="CHEBI:59789"/>
    </ligand>
</feature>
<sequence length="239" mass="27241">MSEVTTNEYTEDGKLIRKVRSFVRREGRLTKGQENALKECWPTMGIDYQPQLLNWQAVFGNDNPVVLEIGFGMGASLVEMAKNAPEKNFIGIEVHSPGVGACLSAAQEEGVTNLRVMCHDAVEVFAHMIPNDSLATVQLFFPDPWHKKRHHKRRIVQLDFAEMVRQKLIPDAGIFHMATDWENYAEHMIEVMNVAPGYENIAEEGDYVPRPEERPLTKFEARGHRLGHGVWDIKFKRVS</sequence>
<feature type="binding site" evidence="7">
    <location>
        <position position="180"/>
    </location>
    <ligand>
        <name>substrate</name>
    </ligand>
</feature>
<dbReference type="GO" id="GO:0043527">
    <property type="term" value="C:tRNA methyltransferase complex"/>
    <property type="evidence" value="ECO:0007669"/>
    <property type="project" value="TreeGrafter"/>
</dbReference>
<dbReference type="Proteomes" id="UP000245362">
    <property type="component" value="Unassembled WGS sequence"/>
</dbReference>
<dbReference type="GO" id="GO:0008176">
    <property type="term" value="F:tRNA (guanine(46)-N7)-methyltransferase activity"/>
    <property type="evidence" value="ECO:0007669"/>
    <property type="project" value="UniProtKB-UniRule"/>
</dbReference>
<comment type="caution">
    <text evidence="8">The sequence shown here is derived from an EMBL/GenBank/DDBJ whole genome shotgun (WGS) entry which is preliminary data.</text>
</comment>
<dbReference type="AlphaFoldDB" id="A0A2U3B5Q9"/>
<reference evidence="8 9" key="1">
    <citation type="submission" date="2018-05" db="EMBL/GenBank/DDBJ databases">
        <title>Vibrio limimaris sp. nov., isolated from marine sediment.</title>
        <authorList>
            <person name="Li C.-M."/>
        </authorList>
    </citation>
    <scope>NUCLEOTIDE SEQUENCE [LARGE SCALE GENOMIC DNA]</scope>
    <source>
        <strain evidence="8 9">E4404</strain>
    </source>
</reference>
<dbReference type="PROSITE" id="PS51625">
    <property type="entry name" value="SAM_MT_TRMB"/>
    <property type="match status" value="1"/>
</dbReference>
<keyword evidence="9" id="KW-1185">Reference proteome</keyword>
<evidence type="ECO:0000256" key="5">
    <source>
        <dbReference type="ARBA" id="ARBA00022691"/>
    </source>
</evidence>
<keyword evidence="6 7" id="KW-0819">tRNA processing</keyword>
<accession>A0A2U3B5Q9</accession>
<dbReference type="UniPathway" id="UPA00989"/>
<comment type="caution">
    <text evidence="7">Lacks conserved residue(s) required for the propagation of feature annotation.</text>
</comment>
<dbReference type="PANTHER" id="PTHR23417">
    <property type="entry name" value="3-DEOXY-D-MANNO-OCTULOSONIC-ACID TRANSFERASE/TRNA GUANINE-N 7 - -METHYLTRANSFERASE"/>
    <property type="match status" value="1"/>
</dbReference>
<feature type="binding site" evidence="7">
    <location>
        <position position="143"/>
    </location>
    <ligand>
        <name>S-adenosyl-L-methionine</name>
        <dbReference type="ChEBI" id="CHEBI:59789"/>
    </ligand>
</feature>
<dbReference type="Gene3D" id="3.40.50.150">
    <property type="entry name" value="Vaccinia Virus protein VP39"/>
    <property type="match status" value="1"/>
</dbReference>
<feature type="binding site" evidence="7">
    <location>
        <begin position="217"/>
        <end position="220"/>
    </location>
    <ligand>
        <name>substrate</name>
    </ligand>
</feature>
<dbReference type="InterPro" id="IPR029063">
    <property type="entry name" value="SAM-dependent_MTases_sf"/>
</dbReference>
<comment type="function">
    <text evidence="2 7">Catalyzes the formation of N(7)-methylguanine at position 46 (m7G46) in tRNA.</text>
</comment>
<evidence type="ECO:0000256" key="7">
    <source>
        <dbReference type="HAMAP-Rule" id="MF_01057"/>
    </source>
</evidence>
<feature type="binding site" evidence="7">
    <location>
        <position position="147"/>
    </location>
    <ligand>
        <name>substrate</name>
    </ligand>
</feature>
<evidence type="ECO:0000313" key="9">
    <source>
        <dbReference type="Proteomes" id="UP000245362"/>
    </source>
</evidence>
<protein>
    <recommendedName>
        <fullName evidence="7">tRNA (guanine-N(7)-)-methyltransferase</fullName>
        <ecNumber evidence="7">2.1.1.33</ecNumber>
    </recommendedName>
    <alternativeName>
        <fullName evidence="7">tRNA (guanine(46)-N(7))-methyltransferase</fullName>
    </alternativeName>
    <alternativeName>
        <fullName evidence="7">tRNA(m7G46)-methyltransferase</fullName>
    </alternativeName>
</protein>
<dbReference type="InterPro" id="IPR003358">
    <property type="entry name" value="tRNA_(Gua-N-7)_MeTrfase_Trmb"/>
</dbReference>
<dbReference type="FunFam" id="3.40.50.150:FF:000024">
    <property type="entry name" value="tRNA (guanine-N(7)-)-methyltransferase"/>
    <property type="match status" value="1"/>
</dbReference>
<gene>
    <name evidence="7" type="primary">trmB</name>
    <name evidence="8" type="ORF">DI392_17380</name>
</gene>
<dbReference type="HAMAP" id="MF_01057">
    <property type="entry name" value="tRNA_methyltr_TrmB"/>
    <property type="match status" value="1"/>
</dbReference>
<proteinExistence type="inferred from homology"/>
<dbReference type="PANTHER" id="PTHR23417:SF14">
    <property type="entry name" value="PENTACOTRIPEPTIDE-REPEAT REGION OF PRORP DOMAIN-CONTAINING PROTEIN"/>
    <property type="match status" value="1"/>
</dbReference>
<keyword evidence="5 7" id="KW-0949">S-adenosyl-L-methionine</keyword>
<keyword evidence="4 7" id="KW-0808">Transferase</keyword>
<feature type="binding site" evidence="7">
    <location>
        <position position="68"/>
    </location>
    <ligand>
        <name>S-adenosyl-L-methionine</name>
        <dbReference type="ChEBI" id="CHEBI:59789"/>
    </ligand>
</feature>
<feature type="binding site" evidence="7">
    <location>
        <position position="93"/>
    </location>
    <ligand>
        <name>S-adenosyl-L-methionine</name>
        <dbReference type="ChEBI" id="CHEBI:59789"/>
    </ligand>
</feature>
<evidence type="ECO:0000256" key="6">
    <source>
        <dbReference type="ARBA" id="ARBA00022694"/>
    </source>
</evidence>
<dbReference type="RefSeq" id="WP_109320967.1">
    <property type="nucleotide sequence ID" value="NZ_QFWT01000011.1"/>
</dbReference>